<name>A0A1X7TMB0_AMPQE</name>
<dbReference type="AlphaFoldDB" id="A0A1X7TMB0"/>
<evidence type="ECO:0000313" key="4">
    <source>
        <dbReference type="EnsemblMetazoa" id="Aqu2.1.15926_001"/>
    </source>
</evidence>
<dbReference type="InterPro" id="IPR027806">
    <property type="entry name" value="HARBI1_dom"/>
</dbReference>
<dbReference type="EnsemblMetazoa" id="Aqu2.1.15926_001">
    <property type="protein sequence ID" value="Aqu2.1.15926_001"/>
    <property type="gene ID" value="Aqu2.1.15926"/>
</dbReference>
<dbReference type="GO" id="GO:0046872">
    <property type="term" value="F:metal ion binding"/>
    <property type="evidence" value="ECO:0007669"/>
    <property type="project" value="UniProtKB-KW"/>
</dbReference>
<evidence type="ECO:0000259" key="3">
    <source>
        <dbReference type="Pfam" id="PF13359"/>
    </source>
</evidence>
<dbReference type="Pfam" id="PF13359">
    <property type="entry name" value="DDE_Tnp_4"/>
    <property type="match status" value="1"/>
</dbReference>
<accession>A0A1X7TMB0</accession>
<keyword evidence="2" id="KW-0479">Metal-binding</keyword>
<evidence type="ECO:0000256" key="2">
    <source>
        <dbReference type="ARBA" id="ARBA00022723"/>
    </source>
</evidence>
<sequence length="88" mass="9808">MAVCNANYRFIFVDVGDFGRLSDGGVLSNSSFGQSLENYSLKISPCHQLPGSSYAFPYVIVGDEAFPLKTYMMRQFPGQHLEPYITTD</sequence>
<feature type="domain" description="DDE Tnp4" evidence="3">
    <location>
        <begin position="2"/>
        <end position="80"/>
    </location>
</feature>
<comment type="cofactor">
    <cofactor evidence="1">
        <name>a divalent metal cation</name>
        <dbReference type="ChEBI" id="CHEBI:60240"/>
    </cofactor>
</comment>
<dbReference type="STRING" id="400682.A0A1X7TMB0"/>
<dbReference type="InParanoid" id="A0A1X7TMB0"/>
<organism evidence="4">
    <name type="scientific">Amphimedon queenslandica</name>
    <name type="common">Sponge</name>
    <dbReference type="NCBI Taxonomy" id="400682"/>
    <lineage>
        <taxon>Eukaryota</taxon>
        <taxon>Metazoa</taxon>
        <taxon>Porifera</taxon>
        <taxon>Demospongiae</taxon>
        <taxon>Heteroscleromorpha</taxon>
        <taxon>Haplosclerida</taxon>
        <taxon>Niphatidae</taxon>
        <taxon>Amphimedon</taxon>
    </lineage>
</organism>
<protein>
    <recommendedName>
        <fullName evidence="3">DDE Tnp4 domain-containing protein</fullName>
    </recommendedName>
</protein>
<reference evidence="4" key="1">
    <citation type="submission" date="2017-05" db="UniProtKB">
        <authorList>
            <consortium name="EnsemblMetazoa"/>
        </authorList>
    </citation>
    <scope>IDENTIFICATION</scope>
</reference>
<proteinExistence type="predicted"/>
<evidence type="ECO:0000256" key="1">
    <source>
        <dbReference type="ARBA" id="ARBA00001968"/>
    </source>
</evidence>